<keyword evidence="1 4" id="KW-0489">Methyltransferase</keyword>
<evidence type="ECO:0000259" key="5">
    <source>
        <dbReference type="Pfam" id="PF10593"/>
    </source>
</evidence>
<evidence type="ECO:0000313" key="7">
    <source>
        <dbReference type="Proteomes" id="UP000789508"/>
    </source>
</evidence>
<keyword evidence="2 4" id="KW-0808">Transferase</keyword>
<sequence>FVDLFSGIGGFHQAIKQIFPKSECIAAVEKDAFCKETYLLNYESMNFYGDITDEDKTQVYLTNSNIEYDLITAGFPCTPFSKAGKMLGVNHPEGKLFDSVVKIIRDYNNNHKIPIKLIILENVTYLVKHNKKATWEKMKEDLKKENYEIFKQGIYNPLDLGILQNRSRLFVGFIHNDFKKNKRIRNFDERLRGEIIRELKEISKPFKKISQEHRKPNLLNKSGYFLALDVDARKFASSDFFPPVSEDINKTLFLEDDSSTDFPILAKYRQVLENEEKIKDSQYFSRQLRKVYNEEIGVDNSKMLFENSKKILKKLIEEDKKVGVIFGKIQSGKTYNYISLFINAFTNYDFDICVIINGNNDDLYQQNKEVIERKINSIGAAENYQILEAKRDQGLDFLPWFTHAKRKNNKLIIFTLKNPSQLAKVTKLLSNQKLNKNVKTLIIDDEGDQASLNIKKIKKALGDYYSSNNRSATNKSILNLKNSCDSFFLSVTATPYANLLIRKEDDLSPDFIEMIPAGKPNNGKKYVGINDVFVDLREKLVRIIEKEEIDLLDGGTETKIIPLSLERAISAFLLGSVITEKDNNLKKQIADNEDKLIDFCNLGYEELTKRKLGKKDNLILKEFEKRIDELSVFVINATKKGRRRVPKAGTGPNRILIGSKLLDRGISLNLTSVYVTIRAKNTTAVDTTYQRARWFGYRYEKLLSVTRLWLSQEVENDYQEIKEMEEIFRQDVEIIDKRKLSLKD</sequence>
<keyword evidence="7" id="KW-1185">Reference proteome</keyword>
<dbReference type="InterPro" id="IPR018117">
    <property type="entry name" value="C5_DNA_meth_AS"/>
</dbReference>
<organism evidence="6 7">
    <name type="scientific">Ambispora leptoticha</name>
    <dbReference type="NCBI Taxonomy" id="144679"/>
    <lineage>
        <taxon>Eukaryota</taxon>
        <taxon>Fungi</taxon>
        <taxon>Fungi incertae sedis</taxon>
        <taxon>Mucoromycota</taxon>
        <taxon>Glomeromycotina</taxon>
        <taxon>Glomeromycetes</taxon>
        <taxon>Archaeosporales</taxon>
        <taxon>Ambisporaceae</taxon>
        <taxon>Ambispora</taxon>
    </lineage>
</organism>
<dbReference type="PANTHER" id="PTHR46098:SF1">
    <property type="entry name" value="TRNA (CYTOSINE(38)-C(5))-METHYLTRANSFERASE"/>
    <property type="match status" value="1"/>
</dbReference>
<comment type="caution">
    <text evidence="6">The sequence shown here is derived from an EMBL/GenBank/DDBJ whole genome shotgun (WGS) entry which is preliminary data.</text>
</comment>
<evidence type="ECO:0000256" key="1">
    <source>
        <dbReference type="ARBA" id="ARBA00022603"/>
    </source>
</evidence>
<comment type="similarity">
    <text evidence="4">Belongs to the class I-like SAM-binding methyltransferase superfamily. C5-methyltransferase family.</text>
</comment>
<dbReference type="GO" id="GO:0032259">
    <property type="term" value="P:methylation"/>
    <property type="evidence" value="ECO:0007669"/>
    <property type="project" value="UniProtKB-KW"/>
</dbReference>
<gene>
    <name evidence="6" type="ORF">ALEPTO_LOCUS6967</name>
</gene>
<dbReference type="InterPro" id="IPR050750">
    <property type="entry name" value="C5-MTase"/>
</dbReference>
<proteinExistence type="inferred from homology"/>
<name>A0A9N9G167_9GLOM</name>
<dbReference type="Pfam" id="PF00145">
    <property type="entry name" value="DNA_methylase"/>
    <property type="match status" value="1"/>
</dbReference>
<dbReference type="Proteomes" id="UP000789508">
    <property type="component" value="Unassembled WGS sequence"/>
</dbReference>
<dbReference type="SUPFAM" id="SSF53335">
    <property type="entry name" value="S-adenosyl-L-methionine-dependent methyltransferases"/>
    <property type="match status" value="1"/>
</dbReference>
<feature type="non-terminal residue" evidence="6">
    <location>
        <position position="744"/>
    </location>
</feature>
<keyword evidence="3 4" id="KW-0949">S-adenosyl-L-methionine</keyword>
<dbReference type="PROSITE" id="PS00094">
    <property type="entry name" value="C5_MTASE_1"/>
    <property type="match status" value="1"/>
</dbReference>
<feature type="active site" evidence="4">
    <location>
        <position position="77"/>
    </location>
</feature>
<evidence type="ECO:0000256" key="3">
    <source>
        <dbReference type="ARBA" id="ARBA00022691"/>
    </source>
</evidence>
<evidence type="ECO:0000313" key="6">
    <source>
        <dbReference type="EMBL" id="CAG8574502.1"/>
    </source>
</evidence>
<protein>
    <submittedName>
        <fullName evidence="6">3705_t:CDS:1</fullName>
    </submittedName>
</protein>
<dbReference type="NCBIfam" id="TIGR00675">
    <property type="entry name" value="dcm"/>
    <property type="match status" value="1"/>
</dbReference>
<feature type="domain" description="Putative endonuclease Z1" evidence="5">
    <location>
        <begin position="578"/>
        <end position="742"/>
    </location>
</feature>
<evidence type="ECO:0000256" key="2">
    <source>
        <dbReference type="ARBA" id="ARBA00022679"/>
    </source>
</evidence>
<dbReference type="Gene3D" id="3.40.50.150">
    <property type="entry name" value="Vaccinia Virus protein VP39"/>
    <property type="match status" value="1"/>
</dbReference>
<dbReference type="EMBL" id="CAJVPS010002699">
    <property type="protein sequence ID" value="CAG8574502.1"/>
    <property type="molecule type" value="Genomic_DNA"/>
</dbReference>
<evidence type="ECO:0000256" key="4">
    <source>
        <dbReference type="PROSITE-ProRule" id="PRU01016"/>
    </source>
</evidence>
<reference evidence="6" key="1">
    <citation type="submission" date="2021-06" db="EMBL/GenBank/DDBJ databases">
        <authorList>
            <person name="Kallberg Y."/>
            <person name="Tangrot J."/>
            <person name="Rosling A."/>
        </authorList>
    </citation>
    <scope>NUCLEOTIDE SEQUENCE</scope>
    <source>
        <strain evidence="6">FL130A</strain>
    </source>
</reference>
<dbReference type="Pfam" id="PF10593">
    <property type="entry name" value="Z1"/>
    <property type="match status" value="1"/>
</dbReference>
<dbReference type="InterPro" id="IPR029063">
    <property type="entry name" value="SAM-dependent_MTases_sf"/>
</dbReference>
<dbReference type="PANTHER" id="PTHR46098">
    <property type="entry name" value="TRNA (CYTOSINE(38)-C(5))-METHYLTRANSFERASE"/>
    <property type="match status" value="1"/>
</dbReference>
<dbReference type="AlphaFoldDB" id="A0A9N9G167"/>
<accession>A0A9N9G167</accession>
<dbReference type="PROSITE" id="PS51679">
    <property type="entry name" value="SAM_MT_C5"/>
    <property type="match status" value="1"/>
</dbReference>
<dbReference type="InterPro" id="IPR001525">
    <property type="entry name" value="C5_MeTfrase"/>
</dbReference>
<dbReference type="GO" id="GO:0008168">
    <property type="term" value="F:methyltransferase activity"/>
    <property type="evidence" value="ECO:0007669"/>
    <property type="project" value="UniProtKB-KW"/>
</dbReference>
<dbReference type="InterPro" id="IPR018310">
    <property type="entry name" value="Put_endonuclease_Z1-dom"/>
</dbReference>
<dbReference type="OrthoDB" id="414133at2759"/>